<feature type="transmembrane region" description="Helical" evidence="10">
    <location>
        <begin position="30"/>
        <end position="49"/>
    </location>
</feature>
<evidence type="ECO:0000256" key="1">
    <source>
        <dbReference type="ARBA" id="ARBA00004651"/>
    </source>
</evidence>
<evidence type="ECO:0000256" key="5">
    <source>
        <dbReference type="ARBA" id="ARBA00022927"/>
    </source>
</evidence>
<dbReference type="GO" id="GO:0005886">
    <property type="term" value="C:plasma membrane"/>
    <property type="evidence" value="ECO:0007669"/>
    <property type="project" value="UniProtKB-SubCell"/>
</dbReference>
<keyword evidence="8" id="KW-0143">Chaperone</keyword>
<proteinExistence type="inferred from homology"/>
<evidence type="ECO:0000313" key="12">
    <source>
        <dbReference type="EMBL" id="OGG69619.1"/>
    </source>
</evidence>
<feature type="transmembrane region" description="Helical" evidence="10">
    <location>
        <begin position="199"/>
        <end position="221"/>
    </location>
</feature>
<feature type="transmembrane region" description="Helical" evidence="10">
    <location>
        <begin position="96"/>
        <end position="116"/>
    </location>
</feature>
<gene>
    <name evidence="12" type="ORF">A3C20_03805</name>
</gene>
<keyword evidence="4 9" id="KW-0812">Transmembrane</keyword>
<evidence type="ECO:0000256" key="4">
    <source>
        <dbReference type="ARBA" id="ARBA00022692"/>
    </source>
</evidence>
<dbReference type="GO" id="GO:0051205">
    <property type="term" value="P:protein insertion into membrane"/>
    <property type="evidence" value="ECO:0007669"/>
    <property type="project" value="TreeGrafter"/>
</dbReference>
<dbReference type="InterPro" id="IPR047196">
    <property type="entry name" value="YidC_ALB_C"/>
</dbReference>
<dbReference type="EMBL" id="MFLL01000010">
    <property type="protein sequence ID" value="OGG69619.1"/>
    <property type="molecule type" value="Genomic_DNA"/>
</dbReference>
<evidence type="ECO:0000256" key="9">
    <source>
        <dbReference type="RuleBase" id="RU003945"/>
    </source>
</evidence>
<dbReference type="GO" id="GO:0015031">
    <property type="term" value="P:protein transport"/>
    <property type="evidence" value="ECO:0007669"/>
    <property type="project" value="UniProtKB-KW"/>
</dbReference>
<feature type="domain" description="Membrane insertase YidC/Oxa/ALB C-terminal" evidence="11">
    <location>
        <begin position="31"/>
        <end position="234"/>
    </location>
</feature>
<dbReference type="PANTHER" id="PTHR12428:SF65">
    <property type="entry name" value="CYTOCHROME C OXIDASE ASSEMBLY PROTEIN COX18, MITOCHONDRIAL"/>
    <property type="match status" value="1"/>
</dbReference>
<evidence type="ECO:0000259" key="11">
    <source>
        <dbReference type="Pfam" id="PF02096"/>
    </source>
</evidence>
<dbReference type="NCBIfam" id="TIGR03592">
    <property type="entry name" value="yidC_oxa1_cterm"/>
    <property type="match status" value="1"/>
</dbReference>
<keyword evidence="7 10" id="KW-0472">Membrane</keyword>
<evidence type="ECO:0000256" key="10">
    <source>
        <dbReference type="SAM" id="Phobius"/>
    </source>
</evidence>
<evidence type="ECO:0000256" key="6">
    <source>
        <dbReference type="ARBA" id="ARBA00022989"/>
    </source>
</evidence>
<keyword evidence="5" id="KW-0653">Protein transport</keyword>
<dbReference type="CDD" id="cd20070">
    <property type="entry name" value="5TM_YidC_Alb3"/>
    <property type="match status" value="1"/>
</dbReference>
<evidence type="ECO:0000313" key="13">
    <source>
        <dbReference type="Proteomes" id="UP000176914"/>
    </source>
</evidence>
<sequence length="246" mass="27403">MIGAVFDTLVYNPIYNGLVYFVGILPTHDVGIAVIIVTIMVRIVLYPLSRSAIKTQMKMKEVAPEVEEIKKRLKDKPEEQSKAIFALYRERGVKPFSGFLLILIQLPILLGLYWVFALGGLPEIHTAILYPFVVVPNAVNMEFLGLINMSSRSLVLAVLAVVAQFIYTRLSMGPRGEKTATEASFSNDMARSFDLQARYMLPVMVGVIAYFIAAAAPLYWITGNIFMIAQELMTGRRFGTAKKASK</sequence>
<accession>A0A1F6E7E4</accession>
<dbReference type="Pfam" id="PF02096">
    <property type="entry name" value="60KD_IMP"/>
    <property type="match status" value="1"/>
</dbReference>
<evidence type="ECO:0000256" key="8">
    <source>
        <dbReference type="ARBA" id="ARBA00023186"/>
    </source>
</evidence>
<name>A0A1F6E7E4_9BACT</name>
<evidence type="ECO:0000256" key="7">
    <source>
        <dbReference type="ARBA" id="ARBA00023136"/>
    </source>
</evidence>
<evidence type="ECO:0000256" key="2">
    <source>
        <dbReference type="ARBA" id="ARBA00022448"/>
    </source>
</evidence>
<comment type="similarity">
    <text evidence="9">Belongs to the OXA1/ALB3/YidC family.</text>
</comment>
<feature type="transmembrane region" description="Helical" evidence="10">
    <location>
        <begin position="128"/>
        <end position="147"/>
    </location>
</feature>
<dbReference type="GO" id="GO:0032977">
    <property type="term" value="F:membrane insertase activity"/>
    <property type="evidence" value="ECO:0007669"/>
    <property type="project" value="InterPro"/>
</dbReference>
<comment type="subcellular location">
    <subcellularLocation>
        <location evidence="1">Cell membrane</location>
        <topology evidence="1">Multi-pass membrane protein</topology>
    </subcellularLocation>
    <subcellularLocation>
        <location evidence="9">Membrane</location>
        <topology evidence="9">Multi-pass membrane protein</topology>
    </subcellularLocation>
</comment>
<dbReference type="InterPro" id="IPR028055">
    <property type="entry name" value="YidC/Oxa/ALB_C"/>
</dbReference>
<keyword evidence="3" id="KW-1003">Cell membrane</keyword>
<comment type="caution">
    <text evidence="12">The sequence shown here is derived from an EMBL/GenBank/DDBJ whole genome shotgun (WGS) entry which is preliminary data.</text>
</comment>
<feature type="transmembrane region" description="Helical" evidence="10">
    <location>
        <begin position="154"/>
        <end position="172"/>
    </location>
</feature>
<dbReference type="PANTHER" id="PTHR12428">
    <property type="entry name" value="OXA1"/>
    <property type="match status" value="1"/>
</dbReference>
<dbReference type="Proteomes" id="UP000176914">
    <property type="component" value="Unassembled WGS sequence"/>
</dbReference>
<dbReference type="InterPro" id="IPR001708">
    <property type="entry name" value="YidC/ALB3/OXA1/COX18"/>
</dbReference>
<evidence type="ECO:0000256" key="3">
    <source>
        <dbReference type="ARBA" id="ARBA00022475"/>
    </source>
</evidence>
<reference evidence="12 13" key="1">
    <citation type="journal article" date="2016" name="Nat. Commun.">
        <title>Thousands of microbial genomes shed light on interconnected biogeochemical processes in an aquifer system.</title>
        <authorList>
            <person name="Anantharaman K."/>
            <person name="Brown C.T."/>
            <person name="Hug L.A."/>
            <person name="Sharon I."/>
            <person name="Castelle C.J."/>
            <person name="Probst A.J."/>
            <person name="Thomas B.C."/>
            <person name="Singh A."/>
            <person name="Wilkins M.J."/>
            <person name="Karaoz U."/>
            <person name="Brodie E.L."/>
            <person name="Williams K.H."/>
            <person name="Hubbard S.S."/>
            <person name="Banfield J.F."/>
        </authorList>
    </citation>
    <scope>NUCLEOTIDE SEQUENCE [LARGE SCALE GENOMIC DNA]</scope>
</reference>
<organism evidence="12 13">
    <name type="scientific">Candidatus Kaiserbacteria bacterium RIFCSPHIGHO2_02_FULL_55_25</name>
    <dbReference type="NCBI Taxonomy" id="1798498"/>
    <lineage>
        <taxon>Bacteria</taxon>
        <taxon>Candidatus Kaiseribacteriota</taxon>
    </lineage>
</organism>
<keyword evidence="6 10" id="KW-1133">Transmembrane helix</keyword>
<keyword evidence="2" id="KW-0813">Transport</keyword>
<protein>
    <recommendedName>
        <fullName evidence="11">Membrane insertase YidC/Oxa/ALB C-terminal domain-containing protein</fullName>
    </recommendedName>
</protein>
<dbReference type="AlphaFoldDB" id="A0A1F6E7E4"/>